<dbReference type="PANTHER" id="PTHR43303:SF4">
    <property type="entry name" value="NADPH DEHYDROGENASE C23G7.10C-RELATED"/>
    <property type="match status" value="1"/>
</dbReference>
<dbReference type="Proteomes" id="UP000016568">
    <property type="component" value="Unassembled WGS sequence"/>
</dbReference>
<feature type="domain" description="NADH:flavin oxidoreductase/NADH oxidase N-terminal" evidence="6">
    <location>
        <begin position="23"/>
        <end position="319"/>
    </location>
</feature>
<name>U2Y834_9SPHN</name>
<dbReference type="EMBL" id="BASZ01000005">
    <property type="protein sequence ID" value="GAD49356.1"/>
    <property type="molecule type" value="Genomic_DNA"/>
</dbReference>
<dbReference type="SUPFAM" id="SSF51395">
    <property type="entry name" value="FMN-linked oxidoreductases"/>
    <property type="match status" value="1"/>
</dbReference>
<evidence type="ECO:0000256" key="5">
    <source>
        <dbReference type="ARBA" id="ARBA00023002"/>
    </source>
</evidence>
<dbReference type="PANTHER" id="PTHR43303">
    <property type="entry name" value="NADPH DEHYDROGENASE C23G7.10C-RELATED"/>
    <property type="match status" value="1"/>
</dbReference>
<keyword evidence="5" id="KW-0560">Oxidoreductase</keyword>
<dbReference type="Pfam" id="PF00724">
    <property type="entry name" value="Oxidored_FMN"/>
    <property type="match status" value="1"/>
</dbReference>
<keyword evidence="4" id="KW-0521">NADP</keyword>
<dbReference type="InterPro" id="IPR044152">
    <property type="entry name" value="YqjM-like"/>
</dbReference>
<sequence>MCQLWPLEPRRGLPYDAGMTDPLFTPLTVRSMHLPNRVVMAPMGQGKAPGGMPDPGYADYFARRAQGGVGLIVSGATAIDHPAAPLDENEPHFHGPALAEWARAVAAVHAAGGRIMPQLAHAGLQGLAPVTPPWSGIGPSAVWMPAAALGQPADTGRIEGAPMTLADIDAVIAAFAQAATDAARIGFDGIEIHGAHGFLIDQFLWHHTNRRTDHYGQERARFAAEIVAACRAAVGPDLPISFRISQFKMTDYAARLADSPQELETLIRPLVDAGVDLFDCSLRRFWRAEFDGSAMNLAGWIKQVGGRPTIAGGGIGLAKTAMEYGEEGIYATVAESSLAHLDDVRERIVRGEFDLIALGRSILGDAAWAAKVRDGAHDTLQPYRPELLIGLN</sequence>
<evidence type="ECO:0000256" key="1">
    <source>
        <dbReference type="ARBA" id="ARBA00001917"/>
    </source>
</evidence>
<evidence type="ECO:0000256" key="4">
    <source>
        <dbReference type="ARBA" id="ARBA00022857"/>
    </source>
</evidence>
<dbReference type="Gene3D" id="3.20.20.70">
    <property type="entry name" value="Aldolase class I"/>
    <property type="match status" value="1"/>
</dbReference>
<evidence type="ECO:0000256" key="3">
    <source>
        <dbReference type="ARBA" id="ARBA00022643"/>
    </source>
</evidence>
<dbReference type="GO" id="GO:0010181">
    <property type="term" value="F:FMN binding"/>
    <property type="evidence" value="ECO:0007669"/>
    <property type="project" value="InterPro"/>
</dbReference>
<keyword evidence="8" id="KW-1185">Reference proteome</keyword>
<evidence type="ECO:0000259" key="6">
    <source>
        <dbReference type="Pfam" id="PF00724"/>
    </source>
</evidence>
<keyword evidence="3" id="KW-0288">FMN</keyword>
<reference evidence="7 8" key="1">
    <citation type="submission" date="2013-09" db="EMBL/GenBank/DDBJ databases">
        <title>Whole genome shotgun sequence of Novosphingobium tardaugens NBRC 16725.</title>
        <authorList>
            <person name="Isaki S."/>
            <person name="Hosoyama A."/>
            <person name="Tsuchikane K."/>
            <person name="Katsumata H."/>
            <person name="Ando Y."/>
            <person name="Yamazaki S."/>
            <person name="Fujita N."/>
        </authorList>
    </citation>
    <scope>NUCLEOTIDE SEQUENCE [LARGE SCALE GENOMIC DNA]</scope>
    <source>
        <strain evidence="7 8">NBRC 16725</strain>
    </source>
</reference>
<dbReference type="GO" id="GO:0050661">
    <property type="term" value="F:NADP binding"/>
    <property type="evidence" value="ECO:0007669"/>
    <property type="project" value="InterPro"/>
</dbReference>
<proteinExistence type="predicted"/>
<dbReference type="AlphaFoldDB" id="U2Y834"/>
<comment type="caution">
    <text evidence="7">The sequence shown here is derived from an EMBL/GenBank/DDBJ whole genome shotgun (WGS) entry which is preliminary data.</text>
</comment>
<evidence type="ECO:0000256" key="2">
    <source>
        <dbReference type="ARBA" id="ARBA00022630"/>
    </source>
</evidence>
<protein>
    <submittedName>
        <fullName evidence="7">Putative oxidoreductase</fullName>
    </submittedName>
</protein>
<keyword evidence="2" id="KW-0285">Flavoprotein</keyword>
<gene>
    <name evidence="7" type="ORF">NT2_05_02760</name>
</gene>
<accession>U2Y834</accession>
<organism evidence="7 8">
    <name type="scientific">Caenibius tardaugens NBRC 16725</name>
    <dbReference type="NCBI Taxonomy" id="1219035"/>
    <lineage>
        <taxon>Bacteria</taxon>
        <taxon>Pseudomonadati</taxon>
        <taxon>Pseudomonadota</taxon>
        <taxon>Alphaproteobacteria</taxon>
        <taxon>Sphingomonadales</taxon>
        <taxon>Erythrobacteraceae</taxon>
        <taxon>Caenibius</taxon>
    </lineage>
</organism>
<evidence type="ECO:0000313" key="7">
    <source>
        <dbReference type="EMBL" id="GAD49356.1"/>
    </source>
</evidence>
<dbReference type="InterPro" id="IPR013785">
    <property type="entry name" value="Aldolase_TIM"/>
</dbReference>
<comment type="cofactor">
    <cofactor evidence="1">
        <name>FMN</name>
        <dbReference type="ChEBI" id="CHEBI:58210"/>
    </cofactor>
</comment>
<dbReference type="eggNOG" id="COG1902">
    <property type="taxonomic scope" value="Bacteria"/>
</dbReference>
<dbReference type="GO" id="GO:0003959">
    <property type="term" value="F:NADPH dehydrogenase activity"/>
    <property type="evidence" value="ECO:0007669"/>
    <property type="project" value="InterPro"/>
</dbReference>
<dbReference type="InterPro" id="IPR001155">
    <property type="entry name" value="OxRdtase_FMN_N"/>
</dbReference>
<evidence type="ECO:0000313" key="8">
    <source>
        <dbReference type="Proteomes" id="UP000016568"/>
    </source>
</evidence>